<name>A0A8T3CU37_9TELE</name>
<dbReference type="InterPro" id="IPR003591">
    <property type="entry name" value="Leu-rich_rpt_typical-subtyp"/>
</dbReference>
<dbReference type="EMBL" id="JAERUA010000019">
    <property type="protein sequence ID" value="KAI1886774.1"/>
    <property type="molecule type" value="Genomic_DNA"/>
</dbReference>
<dbReference type="OrthoDB" id="2021138at2759"/>
<evidence type="ECO:0000259" key="17">
    <source>
        <dbReference type="Pfam" id="PF12534"/>
    </source>
</evidence>
<protein>
    <recommendedName>
        <fullName evidence="17">LRRC8 pannexin-like TM region domain-containing protein</fullName>
    </recommendedName>
</protein>
<evidence type="ECO:0000256" key="1">
    <source>
        <dbReference type="ARBA" id="ARBA00004651"/>
    </source>
</evidence>
<comment type="catalytic activity">
    <reaction evidence="14">
        <text>taurine(out) = taurine(in)</text>
        <dbReference type="Rhea" id="RHEA:66328"/>
        <dbReference type="ChEBI" id="CHEBI:507393"/>
    </reaction>
</comment>
<organism evidence="18 19">
    <name type="scientific">Albula goreensis</name>
    <dbReference type="NCBI Taxonomy" id="1534307"/>
    <lineage>
        <taxon>Eukaryota</taxon>
        <taxon>Metazoa</taxon>
        <taxon>Chordata</taxon>
        <taxon>Craniata</taxon>
        <taxon>Vertebrata</taxon>
        <taxon>Euteleostomi</taxon>
        <taxon>Actinopterygii</taxon>
        <taxon>Neopterygii</taxon>
        <taxon>Teleostei</taxon>
        <taxon>Albuliformes</taxon>
        <taxon>Albulidae</taxon>
        <taxon>Albula</taxon>
    </lineage>
</organism>
<dbReference type="PANTHER" id="PTHR45712:SF22">
    <property type="entry name" value="INSULIN-LIKE GROWTH FACTOR-BINDING PROTEIN COMPLEX ACID LABILE SUBUNIT"/>
    <property type="match status" value="1"/>
</dbReference>
<comment type="similarity">
    <text evidence="2">Belongs to the LRRC8 family.</text>
</comment>
<evidence type="ECO:0000256" key="8">
    <source>
        <dbReference type="ARBA" id="ARBA00022989"/>
    </source>
</evidence>
<evidence type="ECO:0000256" key="9">
    <source>
        <dbReference type="ARBA" id="ARBA00023065"/>
    </source>
</evidence>
<dbReference type="PROSITE" id="PS51450">
    <property type="entry name" value="LRR"/>
    <property type="match status" value="3"/>
</dbReference>
<dbReference type="PANTHER" id="PTHR45712">
    <property type="entry name" value="AGAP008170-PA"/>
    <property type="match status" value="1"/>
</dbReference>
<evidence type="ECO:0000313" key="19">
    <source>
        <dbReference type="Proteomes" id="UP000829720"/>
    </source>
</evidence>
<dbReference type="Pfam" id="PF12534">
    <property type="entry name" value="Pannexin_like"/>
    <property type="match status" value="1"/>
</dbReference>
<proteinExistence type="inferred from homology"/>
<evidence type="ECO:0000256" key="14">
    <source>
        <dbReference type="ARBA" id="ARBA00024158"/>
    </source>
</evidence>
<dbReference type="InterPro" id="IPR050333">
    <property type="entry name" value="SLRP"/>
</dbReference>
<evidence type="ECO:0000256" key="3">
    <source>
        <dbReference type="ARBA" id="ARBA00022448"/>
    </source>
</evidence>
<keyword evidence="9" id="KW-0406">Ion transport</keyword>
<keyword evidence="8 16" id="KW-1133">Transmembrane helix</keyword>
<evidence type="ECO:0000256" key="13">
    <source>
        <dbReference type="ARBA" id="ARBA00024145"/>
    </source>
</evidence>
<evidence type="ECO:0000256" key="15">
    <source>
        <dbReference type="ARBA" id="ARBA00024167"/>
    </source>
</evidence>
<dbReference type="Gene3D" id="3.80.10.10">
    <property type="entry name" value="Ribonuclease Inhibitor"/>
    <property type="match status" value="3"/>
</dbReference>
<dbReference type="Proteomes" id="UP000829720">
    <property type="component" value="Unassembled WGS sequence"/>
</dbReference>
<reference evidence="18" key="1">
    <citation type="submission" date="2021-01" db="EMBL/GenBank/DDBJ databases">
        <authorList>
            <person name="Zahm M."/>
            <person name="Roques C."/>
            <person name="Cabau C."/>
            <person name="Klopp C."/>
            <person name="Donnadieu C."/>
            <person name="Jouanno E."/>
            <person name="Lampietro C."/>
            <person name="Louis A."/>
            <person name="Herpin A."/>
            <person name="Echchiki A."/>
            <person name="Berthelot C."/>
            <person name="Parey E."/>
            <person name="Roest-Crollius H."/>
            <person name="Braasch I."/>
            <person name="Postlethwait J."/>
            <person name="Bobe J."/>
            <person name="Montfort J."/>
            <person name="Bouchez O."/>
            <person name="Begum T."/>
            <person name="Mejri S."/>
            <person name="Adams A."/>
            <person name="Chen W.-J."/>
            <person name="Guiguen Y."/>
        </authorList>
    </citation>
    <scope>NUCLEOTIDE SEQUENCE</scope>
    <source>
        <tissue evidence="18">Blood</tissue>
    </source>
</reference>
<dbReference type="InterPro" id="IPR001611">
    <property type="entry name" value="Leu-rich_rpt"/>
</dbReference>
<dbReference type="InterPro" id="IPR021040">
    <property type="entry name" value="LRRC8_Pannexin-like"/>
</dbReference>
<dbReference type="SMART" id="SM00369">
    <property type="entry name" value="LRR_TYP"/>
    <property type="match status" value="6"/>
</dbReference>
<feature type="transmembrane region" description="Helical" evidence="16">
    <location>
        <begin position="57"/>
        <end position="77"/>
    </location>
</feature>
<evidence type="ECO:0000256" key="6">
    <source>
        <dbReference type="ARBA" id="ARBA00022692"/>
    </source>
</evidence>
<keyword evidence="11" id="KW-1015">Disulfide bond</keyword>
<keyword evidence="5" id="KW-0433">Leucine-rich repeat</keyword>
<keyword evidence="10 16" id="KW-0472">Membrane</keyword>
<dbReference type="AlphaFoldDB" id="A0A8T3CU37"/>
<dbReference type="GO" id="GO:0005886">
    <property type="term" value="C:plasma membrane"/>
    <property type="evidence" value="ECO:0007669"/>
    <property type="project" value="UniProtKB-SubCell"/>
</dbReference>
<comment type="subcellular location">
    <subcellularLocation>
        <location evidence="1">Cell membrane</location>
        <topology evidence="1">Multi-pass membrane protein</topology>
    </subcellularLocation>
</comment>
<evidence type="ECO:0000256" key="7">
    <source>
        <dbReference type="ARBA" id="ARBA00022737"/>
    </source>
</evidence>
<evidence type="ECO:0000256" key="4">
    <source>
        <dbReference type="ARBA" id="ARBA00022475"/>
    </source>
</evidence>
<dbReference type="FunFam" id="3.80.10.10:FF:000156">
    <property type="entry name" value="volume-regulated anion channel subunit LRRC8C isoform X2"/>
    <property type="match status" value="1"/>
</dbReference>
<evidence type="ECO:0000313" key="18">
    <source>
        <dbReference type="EMBL" id="KAI1886774.1"/>
    </source>
</evidence>
<sequence>MSGGDPVQFLGAWRTGGAIRWILHECRFRMIPVNEFRQFASERNPQFRVLKPWWDVFTEYLCVIMLMIGVFGCTLQLTQDKISCLPSHFAALSPDDLDCSTISEHHERESISPTRKNNSREVFGKKNDLDIHQYVFVNHYCYERAVHWYGKYFPYLVVIHTLIFMVASSFWFKFPGTSSKIELFVAILGKCFDSPWTTRALSEVSEERGEEKMVIWRRNTMSKSAADGPSVDEETIGLVRSSSVKSNPEKKAVEAQATASVLDKKEGEQAKALFEKVKKFRTHVEEADLLYVMYVLQTCLKVFKFVLITAYSAALVSNIEIVVRCSVPEELTGYDVYCCNHVKAHLFSKLAYCYICFVGVYGLLCIYTLYWLFHRPLKEYSFESVRLETGINDIPDVKNDFAFLLHLSDQYDALYSKRFAVFLSEVSESRLRQVNLNHEWSAKKLRQRLSRNASDRLELHLYMMPGLPDTLFEISEVESVKLENLTDVTIPSSISQLTSLQELNLIHCPTKLQLAALNYLRDRLKVLRLTFEGLEQVPMWMYTLQSLEELHLMGSLSHELSRSASLDTLRELKNLRVLSLRSRLSKIPASVADVGGQLQRLCIHNEGAKLQAFSSLKKLGNLTSLELVGCELERIPSAVFSLANLQELDMKENKLKSVEEILSLQHCRRLVTLRLWHNSLLYVPEHISKLRSLETLDLSWNKIRSLPNKLFYCTKLRHLDLSHNGLTSLPPEVGILQSLQYFAAASNSLESLPDELFSCKRLKILLLGNNSLTSLSPRVSNFAQLVKLELKGNRLESLPLEIADCPLLKLSGMVVEEHLLDGLPSDIRVRMSDS</sequence>
<evidence type="ECO:0000256" key="16">
    <source>
        <dbReference type="SAM" id="Phobius"/>
    </source>
</evidence>
<keyword evidence="4" id="KW-1003">Cell membrane</keyword>
<comment type="caution">
    <text evidence="18">The sequence shown here is derived from an EMBL/GenBank/DDBJ whole genome shotgun (WGS) entry which is preliminary data.</text>
</comment>
<keyword evidence="6 16" id="KW-0812">Transmembrane</keyword>
<dbReference type="SMART" id="SM00365">
    <property type="entry name" value="LRR_SD22"/>
    <property type="match status" value="3"/>
</dbReference>
<evidence type="ECO:0000256" key="2">
    <source>
        <dbReference type="ARBA" id="ARBA00010471"/>
    </source>
</evidence>
<feature type="transmembrane region" description="Helical" evidence="16">
    <location>
        <begin position="351"/>
        <end position="373"/>
    </location>
</feature>
<dbReference type="InterPro" id="IPR032675">
    <property type="entry name" value="LRR_dom_sf"/>
</dbReference>
<dbReference type="SUPFAM" id="SSF52058">
    <property type="entry name" value="L domain-like"/>
    <property type="match status" value="1"/>
</dbReference>
<dbReference type="GO" id="GO:0034220">
    <property type="term" value="P:monoatomic ion transmembrane transport"/>
    <property type="evidence" value="ECO:0007669"/>
    <property type="project" value="UniProtKB-KW"/>
</dbReference>
<keyword evidence="3" id="KW-0813">Transport</keyword>
<comment type="catalytic activity">
    <reaction evidence="13">
        <text>iodide(out) = iodide(in)</text>
        <dbReference type="Rhea" id="RHEA:66324"/>
        <dbReference type="ChEBI" id="CHEBI:16382"/>
    </reaction>
</comment>
<gene>
    <name evidence="18" type="ORF">AGOR_G00199270</name>
</gene>
<feature type="domain" description="LRRC8 pannexin-like TM region" evidence="17">
    <location>
        <begin position="30"/>
        <end position="369"/>
    </location>
</feature>
<keyword evidence="19" id="KW-1185">Reference proteome</keyword>
<keyword evidence="7" id="KW-0677">Repeat</keyword>
<evidence type="ECO:0000256" key="12">
    <source>
        <dbReference type="ARBA" id="ARBA00023303"/>
    </source>
</evidence>
<accession>A0A8T3CU37</accession>
<feature type="transmembrane region" description="Helical" evidence="16">
    <location>
        <begin position="152"/>
        <end position="172"/>
    </location>
</feature>
<keyword evidence="12" id="KW-0407">Ion channel</keyword>
<comment type="catalytic activity">
    <reaction evidence="15">
        <text>chloride(in) = chloride(out)</text>
        <dbReference type="Rhea" id="RHEA:29823"/>
        <dbReference type="ChEBI" id="CHEBI:17996"/>
    </reaction>
</comment>
<evidence type="ECO:0000256" key="10">
    <source>
        <dbReference type="ARBA" id="ARBA00023136"/>
    </source>
</evidence>
<evidence type="ECO:0000256" key="11">
    <source>
        <dbReference type="ARBA" id="ARBA00023157"/>
    </source>
</evidence>
<evidence type="ECO:0000256" key="5">
    <source>
        <dbReference type="ARBA" id="ARBA00022614"/>
    </source>
</evidence>
<dbReference type="Pfam" id="PF13855">
    <property type="entry name" value="LRR_8"/>
    <property type="match status" value="2"/>
</dbReference>